<evidence type="ECO:0000313" key="2">
    <source>
        <dbReference type="Proteomes" id="UP000678228"/>
    </source>
</evidence>
<organism evidence="1 2">
    <name type="scientific">Halalkalibacter suaedae</name>
    <dbReference type="NCBI Taxonomy" id="2822140"/>
    <lineage>
        <taxon>Bacteria</taxon>
        <taxon>Bacillati</taxon>
        <taxon>Bacillota</taxon>
        <taxon>Bacilli</taxon>
        <taxon>Bacillales</taxon>
        <taxon>Bacillaceae</taxon>
        <taxon>Halalkalibacter</taxon>
    </lineage>
</organism>
<proteinExistence type="predicted"/>
<comment type="caution">
    <text evidence="1">The sequence shown here is derived from an EMBL/GenBank/DDBJ whole genome shotgun (WGS) entry which is preliminary data.</text>
</comment>
<name>A0A940WZ87_9BACI</name>
<accession>A0A940WZ87</accession>
<sequence>MFLKKNKIRDREYNHLLFHLEELKSKLDNQKQLIERSLDPSDDVLFRAKITESLYSLLLREARVGLEKKNGLS</sequence>
<dbReference type="AlphaFoldDB" id="A0A940WZ87"/>
<keyword evidence="2" id="KW-1185">Reference proteome</keyword>
<reference evidence="1" key="1">
    <citation type="submission" date="2021-03" db="EMBL/GenBank/DDBJ databases">
        <title>Bacillus suaedae sp. nov., isolated from Suaeda aralocaspica.</title>
        <authorList>
            <person name="Lei R.F.R."/>
        </authorList>
    </citation>
    <scope>NUCLEOTIDE SEQUENCE</scope>
    <source>
        <strain evidence="1">YZJH907-2</strain>
    </source>
</reference>
<gene>
    <name evidence="1" type="ORF">J7W16_21680</name>
</gene>
<dbReference type="RefSeq" id="WP_210599525.1">
    <property type="nucleotide sequence ID" value="NZ_JAGKSQ010000022.1"/>
</dbReference>
<dbReference type="InterPro" id="IPR019644">
    <property type="entry name" value="DUF2508"/>
</dbReference>
<dbReference type="Proteomes" id="UP000678228">
    <property type="component" value="Unassembled WGS sequence"/>
</dbReference>
<evidence type="ECO:0000313" key="1">
    <source>
        <dbReference type="EMBL" id="MBP3953673.1"/>
    </source>
</evidence>
<protein>
    <submittedName>
        <fullName evidence="1">YaaL family protein</fullName>
    </submittedName>
</protein>
<dbReference type="EMBL" id="JAGKSQ010000022">
    <property type="protein sequence ID" value="MBP3953673.1"/>
    <property type="molecule type" value="Genomic_DNA"/>
</dbReference>
<dbReference type="Pfam" id="PF10704">
    <property type="entry name" value="DUF2508"/>
    <property type="match status" value="1"/>
</dbReference>